<evidence type="ECO:0000259" key="1">
    <source>
        <dbReference type="Pfam" id="PF09722"/>
    </source>
</evidence>
<dbReference type="InterPro" id="IPR024467">
    <property type="entry name" value="Xre/MbcA/ParS-like_toxin-bd"/>
</dbReference>
<sequence>MRWLTRSAWGLGGEKPADVITTPMGAQAVIDLVGRIRHGIPC</sequence>
<feature type="domain" description="Antitoxin Xre/MbcA/ParS-like toxin-binding" evidence="1">
    <location>
        <begin position="1"/>
        <end position="39"/>
    </location>
</feature>
<dbReference type="EMBL" id="CP065937">
    <property type="protein sequence ID" value="QQA60661.1"/>
    <property type="molecule type" value="Genomic_DNA"/>
</dbReference>
<accession>A0A7T4C2X2</accession>
<name>A0A7T4C2X2_AERCA</name>
<reference evidence="2" key="1">
    <citation type="submission" date="2020-12" db="EMBL/GenBank/DDBJ databases">
        <title>GES Beta-lactamases isolated from hospital effluents in Brazil.</title>
        <authorList>
            <person name="Conte D."/>
            <person name="Mesa D."/>
            <person name="Palmeiro J.K."/>
            <person name="Dalla-Costa L.M."/>
        </authorList>
    </citation>
    <scope>NUCLEOTIDE SEQUENCE [LARGE SCALE GENOMIC DNA]</scope>
    <source>
        <strain evidence="2">Aero21</strain>
    </source>
</reference>
<dbReference type="AlphaFoldDB" id="A0A7T4C2X2"/>
<gene>
    <name evidence="2" type="ORF">JC965_21945</name>
</gene>
<dbReference type="Pfam" id="PF09722">
    <property type="entry name" value="Xre_MbcA_ParS_C"/>
    <property type="match status" value="1"/>
</dbReference>
<organism evidence="2">
    <name type="scientific">Aeromonas caviae</name>
    <name type="common">Aeromonas punctata</name>
    <dbReference type="NCBI Taxonomy" id="648"/>
    <lineage>
        <taxon>Bacteria</taxon>
        <taxon>Pseudomonadati</taxon>
        <taxon>Pseudomonadota</taxon>
        <taxon>Gammaproteobacteria</taxon>
        <taxon>Aeromonadales</taxon>
        <taxon>Aeromonadaceae</taxon>
        <taxon>Aeromonas</taxon>
    </lineage>
</organism>
<evidence type="ECO:0000313" key="2">
    <source>
        <dbReference type="EMBL" id="QQA60661.1"/>
    </source>
</evidence>
<proteinExistence type="predicted"/>
<protein>
    <submittedName>
        <fullName evidence="2">DUF2384 domain-containing protein</fullName>
    </submittedName>
</protein>